<dbReference type="EMBL" id="CP002859">
    <property type="protein sequence ID" value="AEI51206.1"/>
    <property type="molecule type" value="Genomic_DNA"/>
</dbReference>
<dbReference type="Proteomes" id="UP000000493">
    <property type="component" value="Chromosome"/>
</dbReference>
<dbReference type="AlphaFoldDB" id="A0A7U4E807"/>
<reference evidence="6" key="1">
    <citation type="submission" date="2011-06" db="EMBL/GenBank/DDBJ databases">
        <title>The complete genome of chromosome of Runella slithyformis DSM 19594.</title>
        <authorList>
            <consortium name="US DOE Joint Genome Institute (JGI-PGF)"/>
            <person name="Lucas S."/>
            <person name="Han J."/>
            <person name="Lapidus A."/>
            <person name="Bruce D."/>
            <person name="Goodwin L."/>
            <person name="Pitluck S."/>
            <person name="Peters L."/>
            <person name="Kyrpides N."/>
            <person name="Mavromatis K."/>
            <person name="Ivanova N."/>
            <person name="Ovchinnikova G."/>
            <person name="Zhang X."/>
            <person name="Misra M."/>
            <person name="Detter J.C."/>
            <person name="Tapia R."/>
            <person name="Han C."/>
            <person name="Land M."/>
            <person name="Hauser L."/>
            <person name="Markowitz V."/>
            <person name="Cheng J.-F."/>
            <person name="Hugenholtz P."/>
            <person name="Woyke T."/>
            <person name="Wu D."/>
            <person name="Tindall B."/>
            <person name="Faehrich R."/>
            <person name="Brambilla E."/>
            <person name="Klenk H.-P."/>
            <person name="Eisen J.A."/>
        </authorList>
    </citation>
    <scope>NUCLEOTIDE SEQUENCE [LARGE SCALE GENOMIC DNA]</scope>
    <source>
        <strain evidence="6">ATCC 29530 / DSM 19594 / LMG 11500 / NCIMB 11436 / LSU 4</strain>
    </source>
</reference>
<dbReference type="InterPro" id="IPR014015">
    <property type="entry name" value="Helicase_SF3_DNA-vir"/>
</dbReference>
<dbReference type="GO" id="GO:0016787">
    <property type="term" value="F:hydrolase activity"/>
    <property type="evidence" value="ECO:0007669"/>
    <property type="project" value="UniProtKB-KW"/>
</dbReference>
<dbReference type="InterPro" id="IPR027417">
    <property type="entry name" value="P-loop_NTPase"/>
</dbReference>
<dbReference type="PROSITE" id="PS51206">
    <property type="entry name" value="SF3_HELICASE_1"/>
    <property type="match status" value="1"/>
</dbReference>
<dbReference type="Pfam" id="PF08706">
    <property type="entry name" value="D5_N"/>
    <property type="match status" value="1"/>
</dbReference>
<sequence length="527" mass="59984">MIQNTFNPNDLHRHVEALESQLFEAISHNDILPKLLSQINRIDFVAKAFPDAVKNLEELKRLQTESVAASPGGGMKPNPNFTPEKAARLEQLLKIVEGYKVKERHKIVIAVDEVLEAAIINNWGLCRNAEFVYLYNGAFWSQLDENDIEAFLGKSFEKMGANPLDAKDFEIRAKLRKQFLAVAHLTTPERPKNTILINLENGTFEISPDRQQLRPPSQADFITYQLPFKYDPDATAPRWLEFLNKVQPDPERQKILAEYLGYVFVSHKVLKLEKTLLLYGQGANGKSVFFEVVNALLGRENVSSFSLQSLTNDSGYFRAKLANKLVNYASEINGTLETAIFKQLVSGEPVEARLPYGQPFILHEYAKLIFNCNGLPKDVEQTNAYFRRFLIVPFDVTIPDEKQDKELAQKIIDSELSGVFNWALEGLGRLLAQKKFTHSEAVTKQLERYKLESDSVKMFLEENGFVASPTDWKLIKELYSEYRAFCLDDGFKPVNKTNFIARLKNDGISVEKKNIGNVAFVLRHSIL</sequence>
<evidence type="ECO:0000256" key="2">
    <source>
        <dbReference type="ARBA" id="ARBA00022801"/>
    </source>
</evidence>
<dbReference type="GO" id="GO:0005524">
    <property type="term" value="F:ATP binding"/>
    <property type="evidence" value="ECO:0007669"/>
    <property type="project" value="UniProtKB-KW"/>
</dbReference>
<accession>A0A7U4E807</accession>
<dbReference type="NCBIfam" id="TIGR01613">
    <property type="entry name" value="primase_Cterm"/>
    <property type="match status" value="1"/>
</dbReference>
<evidence type="ECO:0000256" key="3">
    <source>
        <dbReference type="ARBA" id="ARBA00022840"/>
    </source>
</evidence>
<dbReference type="InterPro" id="IPR051620">
    <property type="entry name" value="ORF904-like_C"/>
</dbReference>
<keyword evidence="6" id="KW-1185">Reference proteome</keyword>
<feature type="domain" description="SF3 helicase" evidence="4">
    <location>
        <begin position="251"/>
        <end position="407"/>
    </location>
</feature>
<evidence type="ECO:0000313" key="6">
    <source>
        <dbReference type="Proteomes" id="UP000000493"/>
    </source>
</evidence>
<dbReference type="PANTHER" id="PTHR35372:SF2">
    <property type="entry name" value="SF3 HELICASE DOMAIN-CONTAINING PROTEIN"/>
    <property type="match status" value="1"/>
</dbReference>
<gene>
    <name evidence="5" type="ordered locus">Runsl_4896</name>
</gene>
<evidence type="ECO:0000259" key="4">
    <source>
        <dbReference type="PROSITE" id="PS51206"/>
    </source>
</evidence>
<dbReference type="KEGG" id="rsi:Runsl_4896"/>
<keyword evidence="1" id="KW-0547">Nucleotide-binding</keyword>
<dbReference type="SUPFAM" id="SSF52540">
    <property type="entry name" value="P-loop containing nucleoside triphosphate hydrolases"/>
    <property type="match status" value="1"/>
</dbReference>
<dbReference type="Gene3D" id="3.40.50.300">
    <property type="entry name" value="P-loop containing nucleotide triphosphate hydrolases"/>
    <property type="match status" value="1"/>
</dbReference>
<keyword evidence="2" id="KW-0378">Hydrolase</keyword>
<evidence type="ECO:0000313" key="5">
    <source>
        <dbReference type="EMBL" id="AEI51206.1"/>
    </source>
</evidence>
<name>A0A7U4E807_RUNSL</name>
<evidence type="ECO:0000256" key="1">
    <source>
        <dbReference type="ARBA" id="ARBA00022741"/>
    </source>
</evidence>
<protein>
    <submittedName>
        <fullName evidence="5">Phage/plasmid primase, P4 family</fullName>
    </submittedName>
</protein>
<dbReference type="Pfam" id="PF19263">
    <property type="entry name" value="DUF5906"/>
    <property type="match status" value="1"/>
</dbReference>
<organism evidence="5 6">
    <name type="scientific">Runella slithyformis (strain ATCC 29530 / DSM 19594 / LMG 11500 / NCIMB 11436 / LSU 4)</name>
    <dbReference type="NCBI Taxonomy" id="761193"/>
    <lineage>
        <taxon>Bacteria</taxon>
        <taxon>Pseudomonadati</taxon>
        <taxon>Bacteroidota</taxon>
        <taxon>Cytophagia</taxon>
        <taxon>Cytophagales</taxon>
        <taxon>Spirosomataceae</taxon>
        <taxon>Runella</taxon>
    </lineage>
</organism>
<reference evidence="5 6" key="2">
    <citation type="journal article" date="2012" name="Stand. Genomic Sci.">
        <title>Complete genome sequence of the aquatic bacterium Runella slithyformis type strain (LSU 4(T)).</title>
        <authorList>
            <person name="Copeland A."/>
            <person name="Zhang X."/>
            <person name="Misra M."/>
            <person name="Lapidus A."/>
            <person name="Nolan M."/>
            <person name="Lucas S."/>
            <person name="Deshpande S."/>
            <person name="Cheng J.F."/>
            <person name="Tapia R."/>
            <person name="Goodwin L.A."/>
            <person name="Pitluck S."/>
            <person name="Liolios K."/>
            <person name="Pagani I."/>
            <person name="Ivanova N."/>
            <person name="Mikhailova N."/>
            <person name="Pati A."/>
            <person name="Chen A."/>
            <person name="Palaniappan K."/>
            <person name="Land M."/>
            <person name="Hauser L."/>
            <person name="Pan C."/>
            <person name="Jeffries C.D."/>
            <person name="Detter J.C."/>
            <person name="Brambilla E.M."/>
            <person name="Rohde M."/>
            <person name="Djao O.D."/>
            <person name="Goker M."/>
            <person name="Sikorski J."/>
            <person name="Tindall B.J."/>
            <person name="Woyke T."/>
            <person name="Bristow J."/>
            <person name="Eisen J.A."/>
            <person name="Markowitz V."/>
            <person name="Hugenholtz P."/>
            <person name="Kyrpides N.C."/>
            <person name="Klenk H.P."/>
            <person name="Mavromatis K."/>
        </authorList>
    </citation>
    <scope>NUCLEOTIDE SEQUENCE [LARGE SCALE GENOMIC DNA]</scope>
    <source>
        <strain evidence="6">ATCC 29530 / DSM 19594 / LMG 11500 / NCIMB 11436 / LSU 4</strain>
    </source>
</reference>
<dbReference type="SMART" id="SM00885">
    <property type="entry name" value="D5_N"/>
    <property type="match status" value="1"/>
</dbReference>
<dbReference type="RefSeq" id="WP_013930490.1">
    <property type="nucleotide sequence ID" value="NC_015703.1"/>
</dbReference>
<dbReference type="InterPro" id="IPR045455">
    <property type="entry name" value="NrS-1_pol-like_helicase"/>
</dbReference>
<dbReference type="PANTHER" id="PTHR35372">
    <property type="entry name" value="ATP BINDING PROTEIN-RELATED"/>
    <property type="match status" value="1"/>
</dbReference>
<proteinExistence type="predicted"/>
<keyword evidence="3" id="KW-0067">ATP-binding</keyword>
<dbReference type="InterPro" id="IPR014818">
    <property type="entry name" value="Phage/plasmid_primase_P4_C"/>
</dbReference>
<dbReference type="InterPro" id="IPR006500">
    <property type="entry name" value="Helicase_put_C_phage/plasmid"/>
</dbReference>